<evidence type="ECO:0000313" key="5">
    <source>
        <dbReference type="Proteomes" id="UP000189369"/>
    </source>
</evidence>
<feature type="chain" id="PRO_5044566609" evidence="2">
    <location>
        <begin position="29"/>
        <end position="330"/>
    </location>
</feature>
<dbReference type="Proteomes" id="UP000700248">
    <property type="component" value="Unassembled WGS sequence"/>
</dbReference>
<evidence type="ECO:0000313" key="4">
    <source>
        <dbReference type="EMBL" id="HJH25135.1"/>
    </source>
</evidence>
<dbReference type="SUPFAM" id="SSF53850">
    <property type="entry name" value="Periplasmic binding protein-like II"/>
    <property type="match status" value="1"/>
</dbReference>
<dbReference type="InterPro" id="IPR005064">
    <property type="entry name" value="BUG"/>
</dbReference>
<dbReference type="InterPro" id="IPR042100">
    <property type="entry name" value="Bug_dom1"/>
</dbReference>
<protein>
    <submittedName>
        <fullName evidence="3">ABC transporter substrate-binding protein</fullName>
    </submittedName>
    <submittedName>
        <fullName evidence="4">Tripartite tricarboxylate transporter substrate binding protein</fullName>
    </submittedName>
</protein>
<dbReference type="PANTHER" id="PTHR42928:SF5">
    <property type="entry name" value="BLR1237 PROTEIN"/>
    <property type="match status" value="1"/>
</dbReference>
<dbReference type="STRING" id="643674.PAEH1_07080"/>
<dbReference type="Gene3D" id="3.40.190.150">
    <property type="entry name" value="Bordetella uptake gene, domain 1"/>
    <property type="match status" value="1"/>
</dbReference>
<accession>A0A1U9K017</accession>
<name>A0A1U9K017_9BURK</name>
<dbReference type="Pfam" id="PF03401">
    <property type="entry name" value="TctC"/>
    <property type="match status" value="1"/>
</dbReference>
<dbReference type="CDD" id="cd07012">
    <property type="entry name" value="PBP2_Bug_TTT"/>
    <property type="match status" value="1"/>
</dbReference>
<dbReference type="PANTHER" id="PTHR42928">
    <property type="entry name" value="TRICARBOXYLATE-BINDING PROTEIN"/>
    <property type="match status" value="1"/>
</dbReference>
<proteinExistence type="inferred from homology"/>
<sequence>MLTHLPKKMLAVLGSAMLCLSLNSVATAADWPTKTIQMVVPFPAGSSPDILARTLAEPMSKELGQTIIIENKPGAGGNIGTRYVSQAKPDGYTLLLTINGPMVTAPTLYKNTLGYDPLKDLQPISLVGTSPNVLIVPANSPAENIDQFIDLAKKEKGKLNYGSVGAGSASHLSMAMLEHEADIELAHIPYSGFPQIIAGVIAGDIDAAFMVPGIAMPQVNSGKIRALAVTSLEESDLIPGLAPIAADEKYKGFEAISWDALFVPTGTPDEIVQRLNQLTQEVIARPDVQEKIRALYFTPVSSSPEDMTGLIKSEKERWDAVIERLNLTLD</sequence>
<dbReference type="Gene3D" id="3.40.190.10">
    <property type="entry name" value="Periplasmic binding protein-like II"/>
    <property type="match status" value="1"/>
</dbReference>
<dbReference type="Proteomes" id="UP000189369">
    <property type="component" value="Chromosome"/>
</dbReference>
<dbReference type="AlphaFoldDB" id="A0A1U9K017"/>
<reference evidence="3 5" key="1">
    <citation type="submission" date="2017-01" db="EMBL/GenBank/DDBJ databases">
        <title>Complete Genome Sequence of Paenalcaligenes hominis, Isolated from a paraplegic Patient with neurogenic bladder.</title>
        <authorList>
            <person name="Mukhopadhyay R."/>
            <person name="Joaquin J."/>
            <person name="Hogue R."/>
            <person name="Kilaru A."/>
            <person name="Jospin G."/>
            <person name="Mars K."/>
            <person name="Eisen J.A."/>
            <person name="Chaturvedi V."/>
        </authorList>
    </citation>
    <scope>NUCLEOTIDE SEQUENCE [LARGE SCALE GENOMIC DNA]</scope>
    <source>
        <strain evidence="3 5">15S00501</strain>
    </source>
</reference>
<dbReference type="OrthoDB" id="8678477at2"/>
<dbReference type="EMBL" id="DYTQ01000118">
    <property type="protein sequence ID" value="HJH25135.1"/>
    <property type="molecule type" value="Genomic_DNA"/>
</dbReference>
<reference evidence="4" key="3">
    <citation type="submission" date="2021-09" db="EMBL/GenBank/DDBJ databases">
        <authorList>
            <person name="Gilroy R."/>
        </authorList>
    </citation>
    <scope>NUCLEOTIDE SEQUENCE</scope>
    <source>
        <strain evidence="4">CHK175-13533</strain>
    </source>
</reference>
<reference evidence="4" key="2">
    <citation type="journal article" date="2021" name="PeerJ">
        <title>Extensive microbial diversity within the chicken gut microbiome revealed by metagenomics and culture.</title>
        <authorList>
            <person name="Gilroy R."/>
            <person name="Ravi A."/>
            <person name="Getino M."/>
            <person name="Pursley I."/>
            <person name="Horton D.L."/>
            <person name="Alikhan N.F."/>
            <person name="Baker D."/>
            <person name="Gharbi K."/>
            <person name="Hall N."/>
            <person name="Watson M."/>
            <person name="Adriaenssens E.M."/>
            <person name="Foster-Nyarko E."/>
            <person name="Jarju S."/>
            <person name="Secka A."/>
            <person name="Antonio M."/>
            <person name="Oren A."/>
            <person name="Chaudhuri R.R."/>
            <person name="La Ragione R."/>
            <person name="Hildebrand F."/>
            <person name="Pallen M.J."/>
        </authorList>
    </citation>
    <scope>NUCLEOTIDE SEQUENCE</scope>
    <source>
        <strain evidence="4">CHK175-13533</strain>
    </source>
</reference>
<dbReference type="RefSeq" id="WP_077733944.1">
    <property type="nucleotide sequence ID" value="NZ_DYTQ01000118.1"/>
</dbReference>
<organism evidence="3 5">
    <name type="scientific">Paenalcaligenes hominis</name>
    <dbReference type="NCBI Taxonomy" id="643674"/>
    <lineage>
        <taxon>Bacteria</taxon>
        <taxon>Pseudomonadati</taxon>
        <taxon>Pseudomonadota</taxon>
        <taxon>Betaproteobacteria</taxon>
        <taxon>Burkholderiales</taxon>
        <taxon>Alcaligenaceae</taxon>
        <taxon>Paenalcaligenes</taxon>
    </lineage>
</organism>
<evidence type="ECO:0000256" key="1">
    <source>
        <dbReference type="ARBA" id="ARBA00006987"/>
    </source>
</evidence>
<gene>
    <name evidence="4" type="ORF">K8U84_11370</name>
    <name evidence="3" type="ORF">PAEH1_07080</name>
</gene>
<dbReference type="KEGG" id="phn:PAEH1_07080"/>
<keyword evidence="2" id="KW-0732">Signal</keyword>
<feature type="signal peptide" evidence="2">
    <location>
        <begin position="1"/>
        <end position="28"/>
    </location>
</feature>
<dbReference type="PIRSF" id="PIRSF017082">
    <property type="entry name" value="YflP"/>
    <property type="match status" value="1"/>
</dbReference>
<dbReference type="EMBL" id="CP019697">
    <property type="protein sequence ID" value="AQS51376.1"/>
    <property type="molecule type" value="Genomic_DNA"/>
</dbReference>
<evidence type="ECO:0000256" key="2">
    <source>
        <dbReference type="SAM" id="SignalP"/>
    </source>
</evidence>
<comment type="similarity">
    <text evidence="1">Belongs to the UPF0065 (bug) family.</text>
</comment>
<evidence type="ECO:0000313" key="3">
    <source>
        <dbReference type="EMBL" id="AQS51376.1"/>
    </source>
</evidence>